<evidence type="ECO:0000313" key="3">
    <source>
        <dbReference type="Proteomes" id="UP000178690"/>
    </source>
</evidence>
<keyword evidence="1" id="KW-0812">Transmembrane</keyword>
<dbReference type="Proteomes" id="UP000178690">
    <property type="component" value="Unassembled WGS sequence"/>
</dbReference>
<keyword evidence="1" id="KW-1133">Transmembrane helix</keyword>
<organism evidence="2 3">
    <name type="scientific">Terrybacteria sp. (strain RIFCSPHIGHO2_01_FULL_58_15)</name>
    <dbReference type="NCBI Taxonomy" id="1802363"/>
    <lineage>
        <taxon>Bacteria</taxon>
        <taxon>Candidatus Terryibacteriota</taxon>
    </lineage>
</organism>
<reference evidence="2 3" key="1">
    <citation type="journal article" date="2016" name="Nat. Commun.">
        <title>Thousands of microbial genomes shed light on interconnected biogeochemical processes in an aquifer system.</title>
        <authorList>
            <person name="Anantharaman K."/>
            <person name="Brown C.T."/>
            <person name="Hug L.A."/>
            <person name="Sharon I."/>
            <person name="Castelle C.J."/>
            <person name="Probst A.J."/>
            <person name="Thomas B.C."/>
            <person name="Singh A."/>
            <person name="Wilkins M.J."/>
            <person name="Karaoz U."/>
            <person name="Brodie E.L."/>
            <person name="Williams K.H."/>
            <person name="Hubbard S.S."/>
            <person name="Banfield J.F."/>
        </authorList>
    </citation>
    <scope>NUCLEOTIDE SEQUENCE [LARGE SCALE GENOMIC DNA]</scope>
    <source>
        <strain evidence="3">RIFCSPHIGHO2_01_FULL_58_15</strain>
    </source>
</reference>
<protein>
    <submittedName>
        <fullName evidence="2">Uncharacterized protein</fullName>
    </submittedName>
</protein>
<dbReference type="AlphaFoldDB" id="A0A1G2PNW7"/>
<keyword evidence="1" id="KW-0472">Membrane</keyword>
<name>A0A1G2PNW7_TERXR</name>
<comment type="caution">
    <text evidence="2">The sequence shown here is derived from an EMBL/GenBank/DDBJ whole genome shotgun (WGS) entry which is preliminary data.</text>
</comment>
<accession>A0A1G2PNW7</accession>
<evidence type="ECO:0000256" key="1">
    <source>
        <dbReference type="SAM" id="Phobius"/>
    </source>
</evidence>
<sequence length="69" mass="8118">MEEYTVPLWLAIIIAIPLGYLTILGILSTITMILYNGPSDTAAQWARRVTHWWATPVHYFFYAEWFARR</sequence>
<evidence type="ECO:0000313" key="2">
    <source>
        <dbReference type="EMBL" id="OHA50016.1"/>
    </source>
</evidence>
<gene>
    <name evidence="2" type="ORF">A2682_02005</name>
</gene>
<dbReference type="EMBL" id="MHST01000002">
    <property type="protein sequence ID" value="OHA50016.1"/>
    <property type="molecule type" value="Genomic_DNA"/>
</dbReference>
<feature type="transmembrane region" description="Helical" evidence="1">
    <location>
        <begin position="6"/>
        <end position="35"/>
    </location>
</feature>
<proteinExistence type="predicted"/>
<dbReference type="STRING" id="1802363.A2682_02005"/>